<reference evidence="5" key="1">
    <citation type="submission" date="2016-10" db="EMBL/GenBank/DDBJ databases">
        <authorList>
            <person name="Varghese N."/>
            <person name="Submissions S."/>
        </authorList>
    </citation>
    <scope>NUCLEOTIDE SEQUENCE [LARGE SCALE GENOMIC DNA]</scope>
    <source>
        <strain evidence="5">CGMCC 1.10218</strain>
    </source>
</reference>
<proteinExistence type="inferred from homology"/>
<dbReference type="InterPro" id="IPR036397">
    <property type="entry name" value="RNaseH_sf"/>
</dbReference>
<evidence type="ECO:0000259" key="3">
    <source>
        <dbReference type="SMART" id="SM00950"/>
    </source>
</evidence>
<dbReference type="AlphaFoldDB" id="A0A1H7BP89"/>
<name>A0A1H7BP89_9DEIO</name>
<keyword evidence="5" id="KW-1185">Reference proteome</keyword>
<dbReference type="Gene3D" id="3.30.420.10">
    <property type="entry name" value="Ribonuclease H-like superfamily/Ribonuclease H"/>
    <property type="match status" value="1"/>
</dbReference>
<dbReference type="SUPFAM" id="SSF53098">
    <property type="entry name" value="Ribonuclease H-like"/>
    <property type="match status" value="1"/>
</dbReference>
<evidence type="ECO:0000256" key="1">
    <source>
        <dbReference type="ARBA" id="ARBA00035012"/>
    </source>
</evidence>
<protein>
    <recommendedName>
        <fullName evidence="2">Protein argonaute</fullName>
    </recommendedName>
</protein>
<evidence type="ECO:0000313" key="5">
    <source>
        <dbReference type="Proteomes" id="UP000199223"/>
    </source>
</evidence>
<sequence length="674" mass="75517">MRLNHFPLNLGLAVFKTTYLHRNPRGFLGFVRSQGLTAERVGEEVCVYHGLPHPEFRGATAQQRTWLTPDDADYDRGVLSLIGQTLLGAGYLLTGRERAAVHPTQQRVPLRTPRQLPAEIAVNAHLRWEWELERHSGQGWLVLRPGRMFLSALSWHDRGMKGWAQGLPGSVPQLHALCLHSGRRERLRRMDGSWAFQREDRAKEGLWHLSFSTKALSDLNLSGDAHHAASLSMPDVQRLVNLPGLWQPFVTSLEVLEVPGQVIEGERLRFGRGTGRDVTDVHKRGILHPPPQPVRLAVVPPVQADERANEQLRQELLAHLLPREVVLRNQDASQGLRKHLNRKDSDDTLYSFWSAGEYRKLGLEPFDLVRDLHKYEPGTGRLLAPEKLRGAAAEAREAGRQLIGLMILPDTIGRAERDALSDELGRLGVKKLLHIRRDMLNRPRAEYMAWVNVAVKLAQRAGAVPWDLEKLPGVCEQTFFVGVDLGHDHREKQSVPAFSLHEFRGRPVDGLTLPRRAGNERLSLAELKQGLSKLLNGKRAAQVIVHRDGKYLEGEVDDFIIALNDLGVSRLSLLAVKKSNLSMVANAEEGTVLPLDDRRCLLVTNTQAAVARPTELEVMHSDHLTFSELTEQVFWLTRVFMNNAQHAGSDPATVEWANGIARTGKRVALSGWSA</sequence>
<dbReference type="STRING" id="856736.SAMN04488058_11912"/>
<organism evidence="4 5">
    <name type="scientific">Deinococcus reticulitermitis</name>
    <dbReference type="NCBI Taxonomy" id="856736"/>
    <lineage>
        <taxon>Bacteria</taxon>
        <taxon>Thermotogati</taxon>
        <taxon>Deinococcota</taxon>
        <taxon>Deinococci</taxon>
        <taxon>Deinococcales</taxon>
        <taxon>Deinococcaceae</taxon>
        <taxon>Deinococcus</taxon>
    </lineage>
</organism>
<dbReference type="EMBL" id="FNZA01000019">
    <property type="protein sequence ID" value="SEJ79543.1"/>
    <property type="molecule type" value="Genomic_DNA"/>
</dbReference>
<comment type="similarity">
    <text evidence="1">Belongs to the argonaute family. Long pAgo subfamily.</text>
</comment>
<dbReference type="OrthoDB" id="54112at2"/>
<dbReference type="RefSeq" id="WP_092265422.1">
    <property type="nucleotide sequence ID" value="NZ_FNZA01000019.1"/>
</dbReference>
<dbReference type="GO" id="GO:0003676">
    <property type="term" value="F:nucleic acid binding"/>
    <property type="evidence" value="ECO:0007669"/>
    <property type="project" value="InterPro"/>
</dbReference>
<dbReference type="SMART" id="SM00950">
    <property type="entry name" value="Piwi"/>
    <property type="match status" value="1"/>
</dbReference>
<dbReference type="InterPro" id="IPR012337">
    <property type="entry name" value="RNaseH-like_sf"/>
</dbReference>
<accession>A0A1H7BP89</accession>
<dbReference type="Proteomes" id="UP000199223">
    <property type="component" value="Unassembled WGS sequence"/>
</dbReference>
<gene>
    <name evidence="4" type="ORF">SAMN04488058_11912</name>
</gene>
<evidence type="ECO:0000313" key="4">
    <source>
        <dbReference type="EMBL" id="SEJ79543.1"/>
    </source>
</evidence>
<evidence type="ECO:0000256" key="2">
    <source>
        <dbReference type="ARBA" id="ARBA00035032"/>
    </source>
</evidence>
<dbReference type="InterPro" id="IPR003165">
    <property type="entry name" value="Piwi"/>
</dbReference>
<feature type="domain" description="Piwi" evidence="3">
    <location>
        <begin position="403"/>
        <end position="668"/>
    </location>
</feature>